<dbReference type="GO" id="GO:0004844">
    <property type="term" value="F:uracil DNA N-glycosylase activity"/>
    <property type="evidence" value="ECO:0007669"/>
    <property type="project" value="UniProtKB-UniRule"/>
</dbReference>
<sequence>MTIFTRKCPINIRWFHIKCSRVRGSIFQILSRRHLLTVKVKPSYSVNYSKMSILDHTEKRKADEPNENVPQKTKQQCLDKFFTAKPKTPQKAPILNSNTVTNGKSIKFDKKKWAEELTEDQRKLLQLEIETMEDSWFEALKDEFLQPYFLDLKKFLQSEWQKERVFPPKEDIYSWSHHTPLSKVRVIILGQDPYHNVGQAHGLCFSVRPGIPCPPSLLNIYKAIKIDYEDFLIPKTGYLIPWADQGVLMLNASLTVRAHQAASHSGKGWERFTTTALQIALNKHKRGIVVLAWGTPANKRLQGLPLQSHCILKSVHPSPLSAHRGFFECHHFKKTNDWLAERYGNENSINWHAVSIPTPSKPEASSKPLDELDENSSLVTKNLKTEEQKA</sequence>
<protein>
    <recommendedName>
        <fullName evidence="7">Uracil-DNA glycosylase</fullName>
        <shortName evidence="7">UDG</shortName>
        <ecNumber evidence="7">3.2.2.27</ecNumber>
    </recommendedName>
</protein>
<comment type="catalytic activity">
    <reaction evidence="7">
        <text>Hydrolyzes single-stranded DNA or mismatched double-stranded DNA and polynucleotides, releasing free uracil.</text>
        <dbReference type="EC" id="3.2.2.27"/>
    </reaction>
</comment>
<organism evidence="11 12">
    <name type="scientific">Schizosaccharomyces osmophilus</name>
    <dbReference type="NCBI Taxonomy" id="2545709"/>
    <lineage>
        <taxon>Eukaryota</taxon>
        <taxon>Fungi</taxon>
        <taxon>Dikarya</taxon>
        <taxon>Ascomycota</taxon>
        <taxon>Taphrinomycotina</taxon>
        <taxon>Schizosaccharomycetes</taxon>
        <taxon>Schizosaccharomycetales</taxon>
        <taxon>Schizosaccharomycetaceae</taxon>
        <taxon>Schizosaccharomyces</taxon>
    </lineage>
</organism>
<keyword evidence="2 7" id="KW-0227">DNA damage</keyword>
<dbReference type="Proteomes" id="UP001212411">
    <property type="component" value="Chromosome 3"/>
</dbReference>
<dbReference type="SMART" id="SM00986">
    <property type="entry name" value="UDG"/>
    <property type="match status" value="1"/>
</dbReference>
<gene>
    <name evidence="11" type="primary">ung1</name>
    <name evidence="7" type="synonym">UNG1</name>
    <name evidence="11" type="ORF">SOMG_04305</name>
</gene>
<dbReference type="PANTHER" id="PTHR11264">
    <property type="entry name" value="URACIL-DNA GLYCOSYLASE"/>
    <property type="match status" value="1"/>
</dbReference>
<dbReference type="GO" id="GO:0097510">
    <property type="term" value="P:base-excision repair, AP site formation via deaminated base removal"/>
    <property type="evidence" value="ECO:0007669"/>
    <property type="project" value="TreeGrafter"/>
</dbReference>
<evidence type="ECO:0000256" key="6">
    <source>
        <dbReference type="ARBA" id="ARBA00023242"/>
    </source>
</evidence>
<dbReference type="InterPro" id="IPR018085">
    <property type="entry name" value="Ura-DNA_Glyclase_AS"/>
</dbReference>
<dbReference type="NCBIfam" id="TIGR00628">
    <property type="entry name" value="ung"/>
    <property type="match status" value="1"/>
</dbReference>
<evidence type="ECO:0000256" key="2">
    <source>
        <dbReference type="ARBA" id="ARBA00022763"/>
    </source>
</evidence>
<feature type="region of interest" description="Disordered" evidence="9">
    <location>
        <begin position="354"/>
        <end position="390"/>
    </location>
</feature>
<feature type="domain" description="Uracil-DNA glycosylase-like" evidence="10">
    <location>
        <begin position="177"/>
        <end position="339"/>
    </location>
</feature>
<dbReference type="EMBL" id="CP115613">
    <property type="protein sequence ID" value="WBW74665.1"/>
    <property type="molecule type" value="Genomic_DNA"/>
</dbReference>
<dbReference type="CDD" id="cd10027">
    <property type="entry name" value="UDG-F1-like"/>
    <property type="match status" value="1"/>
</dbReference>
<feature type="active site" description="Proton acceptor" evidence="7 8">
    <location>
        <position position="192"/>
    </location>
</feature>
<dbReference type="PROSITE" id="PS00130">
    <property type="entry name" value="U_DNA_GLYCOSYLASE"/>
    <property type="match status" value="1"/>
</dbReference>
<comment type="subcellular location">
    <subcellularLocation>
        <location evidence="7">Mitochondrion</location>
    </subcellularLocation>
    <subcellularLocation>
        <location evidence="7">Nucleus</location>
    </subcellularLocation>
</comment>
<keyword evidence="5 7" id="KW-0234">DNA repair</keyword>
<keyword evidence="12" id="KW-1185">Reference proteome</keyword>
<evidence type="ECO:0000259" key="10">
    <source>
        <dbReference type="SMART" id="SM00986"/>
    </source>
</evidence>
<comment type="function">
    <text evidence="7">Excises uracil residues from the DNA which can arise as a result of misincorporation of dUMP residues by DNA polymerase or due to deamination of cytosine.</text>
</comment>
<dbReference type="HAMAP" id="MF_00148">
    <property type="entry name" value="UDG"/>
    <property type="match status" value="1"/>
</dbReference>
<comment type="similarity">
    <text evidence="1 7">Belongs to the uracil-DNA glycosylase (UDG) superfamily. UNG family.</text>
</comment>
<dbReference type="Gene3D" id="3.40.470.10">
    <property type="entry name" value="Uracil-DNA glycosylase-like domain"/>
    <property type="match status" value="1"/>
</dbReference>
<dbReference type="AlphaFoldDB" id="A0AAE9WF09"/>
<dbReference type="KEGG" id="som:SOMG_04305"/>
<evidence type="ECO:0000256" key="8">
    <source>
        <dbReference type="PROSITE-ProRule" id="PRU10072"/>
    </source>
</evidence>
<evidence type="ECO:0000256" key="1">
    <source>
        <dbReference type="ARBA" id="ARBA00008184"/>
    </source>
</evidence>
<name>A0AAE9WF09_9SCHI</name>
<evidence type="ECO:0000313" key="11">
    <source>
        <dbReference type="EMBL" id="WBW74665.1"/>
    </source>
</evidence>
<dbReference type="SUPFAM" id="SSF52141">
    <property type="entry name" value="Uracil-DNA glycosylase-like"/>
    <property type="match status" value="1"/>
</dbReference>
<evidence type="ECO:0000313" key="12">
    <source>
        <dbReference type="Proteomes" id="UP001212411"/>
    </source>
</evidence>
<dbReference type="NCBIfam" id="NF003589">
    <property type="entry name" value="PRK05254.1-2"/>
    <property type="match status" value="1"/>
</dbReference>
<reference evidence="11 12" key="1">
    <citation type="journal article" date="2023" name="G3 (Bethesda)">
        <title>A high-quality reference genome for the fission yeast Schizosaccharomyces osmophilus.</title>
        <authorList>
            <person name="Jia G.S."/>
            <person name="Zhang W.C."/>
            <person name="Liang Y."/>
            <person name="Liu X.H."/>
            <person name="Rhind N."/>
            <person name="Pidoux A."/>
            <person name="Brysch-Herzberg M."/>
            <person name="Du L.L."/>
        </authorList>
    </citation>
    <scope>NUCLEOTIDE SEQUENCE [LARGE SCALE GENOMIC DNA]</scope>
    <source>
        <strain evidence="11 12">CBS 15793</strain>
    </source>
</reference>
<evidence type="ECO:0000256" key="9">
    <source>
        <dbReference type="SAM" id="MobiDB-lite"/>
    </source>
</evidence>
<dbReference type="InterPro" id="IPR005122">
    <property type="entry name" value="Uracil-DNA_glycosylase-like"/>
</dbReference>
<dbReference type="GO" id="GO:0005739">
    <property type="term" value="C:mitochondrion"/>
    <property type="evidence" value="ECO:0007669"/>
    <property type="project" value="UniProtKB-SubCell"/>
</dbReference>
<evidence type="ECO:0000256" key="7">
    <source>
        <dbReference type="HAMAP-Rule" id="MF_03166"/>
    </source>
</evidence>
<dbReference type="EC" id="3.2.2.27" evidence="7"/>
<evidence type="ECO:0000256" key="4">
    <source>
        <dbReference type="ARBA" id="ARBA00023128"/>
    </source>
</evidence>
<dbReference type="InterPro" id="IPR036895">
    <property type="entry name" value="Uracil-DNA_glycosylase-like_sf"/>
</dbReference>
<dbReference type="FunFam" id="3.40.470.10:FF:000007">
    <property type="entry name" value="Uracil-DNA glycosylase"/>
    <property type="match status" value="1"/>
</dbReference>
<dbReference type="Pfam" id="PF03167">
    <property type="entry name" value="UDG"/>
    <property type="match status" value="1"/>
</dbReference>
<keyword evidence="6 7" id="KW-0539">Nucleus</keyword>
<dbReference type="GeneID" id="80877781"/>
<proteinExistence type="inferred from homology"/>
<evidence type="ECO:0000256" key="3">
    <source>
        <dbReference type="ARBA" id="ARBA00022801"/>
    </source>
</evidence>
<evidence type="ECO:0000256" key="5">
    <source>
        <dbReference type="ARBA" id="ARBA00023204"/>
    </source>
</evidence>
<dbReference type="GO" id="GO:0005634">
    <property type="term" value="C:nucleus"/>
    <property type="evidence" value="ECO:0007669"/>
    <property type="project" value="UniProtKB-SubCell"/>
</dbReference>
<dbReference type="RefSeq" id="XP_056038908.1">
    <property type="nucleotide sequence ID" value="XM_056183092.1"/>
</dbReference>
<dbReference type="NCBIfam" id="NF003592">
    <property type="entry name" value="PRK05254.1-5"/>
    <property type="match status" value="1"/>
</dbReference>
<dbReference type="NCBIfam" id="NF003588">
    <property type="entry name" value="PRK05254.1-1"/>
    <property type="match status" value="1"/>
</dbReference>
<keyword evidence="4 7" id="KW-0496">Mitochondrion</keyword>
<accession>A0AAE9WF09</accession>
<dbReference type="SMART" id="SM00987">
    <property type="entry name" value="UreE_C"/>
    <property type="match status" value="1"/>
</dbReference>
<dbReference type="PANTHER" id="PTHR11264:SF0">
    <property type="entry name" value="URACIL-DNA GLYCOSYLASE"/>
    <property type="match status" value="1"/>
</dbReference>
<keyword evidence="3 7" id="KW-0378">Hydrolase</keyword>
<dbReference type="InterPro" id="IPR002043">
    <property type="entry name" value="UDG_fam1"/>
</dbReference>